<feature type="transmembrane region" description="Helical" evidence="1">
    <location>
        <begin position="6"/>
        <end position="26"/>
    </location>
</feature>
<evidence type="ECO:0000313" key="2">
    <source>
        <dbReference type="EMBL" id="ASF89211.1"/>
    </source>
</evidence>
<reference evidence="2" key="1">
    <citation type="submission" date="2016-11" db="EMBL/GenBank/DDBJ databases">
        <authorList>
            <person name="Yao B."/>
            <person name="Geng J."/>
        </authorList>
    </citation>
    <scope>NUCLEOTIDE SEQUENCE</scope>
    <source>
        <strain evidence="2">PUTH</strain>
        <plasmid evidence="2">pPUTH1</plasmid>
    </source>
</reference>
<organism evidence="2">
    <name type="scientific">Klebsiella pneumoniae</name>
    <dbReference type="NCBI Taxonomy" id="573"/>
    <lineage>
        <taxon>Bacteria</taxon>
        <taxon>Pseudomonadati</taxon>
        <taxon>Pseudomonadota</taxon>
        <taxon>Gammaproteobacteria</taxon>
        <taxon>Enterobacterales</taxon>
        <taxon>Enterobacteriaceae</taxon>
        <taxon>Klebsiella/Raoultella group</taxon>
        <taxon>Klebsiella</taxon>
        <taxon>Klebsiella pneumoniae complex</taxon>
    </lineage>
</organism>
<evidence type="ECO:0000256" key="1">
    <source>
        <dbReference type="SAM" id="Phobius"/>
    </source>
</evidence>
<geneLocation type="plasmid" evidence="2">
    <name>pPUTH1</name>
</geneLocation>
<keyword evidence="1" id="KW-0812">Transmembrane</keyword>
<protein>
    <submittedName>
        <fullName evidence="2">Uncharacterized protein</fullName>
    </submittedName>
</protein>
<gene>
    <name evidence="2" type="ORF">pPUTH1_0087</name>
</gene>
<proteinExistence type="predicted"/>
<name>A0A3G1IDT9_KLEPN</name>
<dbReference type="AlphaFoldDB" id="A0A3G1IDT9"/>
<keyword evidence="1" id="KW-1133">Transmembrane helix</keyword>
<sequence length="54" mass="6060">MTVNTAAINVDIVFSFMSGLMCRYLLLTSGLKGRFSAKSENKFVFRLLLPLCIE</sequence>
<keyword evidence="2" id="KW-0614">Plasmid</keyword>
<dbReference type="EMBL" id="KY070306">
    <property type="protein sequence ID" value="ASF89211.1"/>
    <property type="molecule type" value="Genomic_DNA"/>
</dbReference>
<keyword evidence="1" id="KW-0472">Membrane</keyword>
<accession>A0A3G1IDT9</accession>